<evidence type="ECO:0000256" key="1">
    <source>
        <dbReference type="SAM" id="Phobius"/>
    </source>
</evidence>
<dbReference type="Proteomes" id="UP001161422">
    <property type="component" value="Unassembled WGS sequence"/>
</dbReference>
<dbReference type="Gene3D" id="1.10.530.10">
    <property type="match status" value="1"/>
</dbReference>
<organism evidence="3 4">
    <name type="scientific">Paraferrimonas sedimenticola</name>
    <dbReference type="NCBI Taxonomy" id="375674"/>
    <lineage>
        <taxon>Bacteria</taxon>
        <taxon>Pseudomonadati</taxon>
        <taxon>Pseudomonadota</taxon>
        <taxon>Gammaproteobacteria</taxon>
        <taxon>Alteromonadales</taxon>
        <taxon>Ferrimonadaceae</taxon>
        <taxon>Paraferrimonas</taxon>
    </lineage>
</organism>
<feature type="domain" description="Mannosyl-glycoprotein endo-beta-N-acetylglucosamidase-like" evidence="2">
    <location>
        <begin position="138"/>
        <end position="260"/>
    </location>
</feature>
<sequence>MRSGRVGQFTIGLGGAIVLVLVGYLALVPYSEPEQAAKTLQANPDRKPNLPDFSAIADVDEKKRQFFEFLQPMVARQNEFIRIDREFLIAQRALLLNGASLSPEQVARIESIASAYQYNFRQLSAKTLKNLLMRVDLVPENMVLIQAANETGWGSSRFAREGNNFFGQWCFRKGCGLVPNSRTQGLSHEVAVFNSVEDSVGAYLKNLNTNAAYLEFRQLRAGLRDTQQELSAEVLIHGLIHYSERQQEYIDELLQMLKHNSGFLS</sequence>
<proteinExistence type="predicted"/>
<keyword evidence="1" id="KW-0472">Membrane</keyword>
<reference evidence="3" key="1">
    <citation type="journal article" date="2014" name="Int. J. Syst. Evol. Microbiol.">
        <title>Complete genome sequence of Corynebacterium casei LMG S-19264T (=DSM 44701T), isolated from a smear-ripened cheese.</title>
        <authorList>
            <consortium name="US DOE Joint Genome Institute (JGI-PGF)"/>
            <person name="Walter F."/>
            <person name="Albersmeier A."/>
            <person name="Kalinowski J."/>
            <person name="Ruckert C."/>
        </authorList>
    </citation>
    <scope>NUCLEOTIDE SEQUENCE</scope>
    <source>
        <strain evidence="3">NBRC 101628</strain>
    </source>
</reference>
<evidence type="ECO:0000313" key="3">
    <source>
        <dbReference type="EMBL" id="GLP96097.1"/>
    </source>
</evidence>
<dbReference type="PANTHER" id="PTHR40572:SF1">
    <property type="entry name" value="PROTEIN BAX"/>
    <property type="match status" value="1"/>
</dbReference>
<accession>A0AA37RWY6</accession>
<keyword evidence="3" id="KW-0378">Hydrolase</keyword>
<dbReference type="InterPro" id="IPR002901">
    <property type="entry name" value="MGlyc_endo_b_GlcNAc-like_dom"/>
</dbReference>
<dbReference type="GO" id="GO:0004040">
    <property type="term" value="F:amidase activity"/>
    <property type="evidence" value="ECO:0007669"/>
    <property type="project" value="InterPro"/>
</dbReference>
<evidence type="ECO:0000313" key="4">
    <source>
        <dbReference type="Proteomes" id="UP001161422"/>
    </source>
</evidence>
<comment type="caution">
    <text evidence="3">The sequence shown here is derived from an EMBL/GenBank/DDBJ whole genome shotgun (WGS) entry which is preliminary data.</text>
</comment>
<protein>
    <submittedName>
        <fullName evidence="3">Glycoside hydrolase family 73</fullName>
    </submittedName>
</protein>
<keyword evidence="1" id="KW-0812">Transmembrane</keyword>
<reference evidence="3" key="2">
    <citation type="submission" date="2023-01" db="EMBL/GenBank/DDBJ databases">
        <title>Draft genome sequence of Paraferrimonas sedimenticola strain NBRC 101628.</title>
        <authorList>
            <person name="Sun Q."/>
            <person name="Mori K."/>
        </authorList>
    </citation>
    <scope>NUCLEOTIDE SEQUENCE</scope>
    <source>
        <strain evidence="3">NBRC 101628</strain>
    </source>
</reference>
<keyword evidence="4" id="KW-1185">Reference proteome</keyword>
<dbReference type="EMBL" id="BSNC01000004">
    <property type="protein sequence ID" value="GLP96097.1"/>
    <property type="molecule type" value="Genomic_DNA"/>
</dbReference>
<dbReference type="Pfam" id="PF01832">
    <property type="entry name" value="Glucosaminidase"/>
    <property type="match status" value="1"/>
</dbReference>
<dbReference type="AlphaFoldDB" id="A0AA37RWY6"/>
<dbReference type="RefSeq" id="WP_095506901.1">
    <property type="nucleotide sequence ID" value="NZ_BSNC01000004.1"/>
</dbReference>
<gene>
    <name evidence="3" type="ORF">GCM10007895_14030</name>
</gene>
<keyword evidence="1" id="KW-1133">Transmembrane helix</keyword>
<feature type="transmembrane region" description="Helical" evidence="1">
    <location>
        <begin position="6"/>
        <end position="28"/>
    </location>
</feature>
<dbReference type="PANTHER" id="PTHR40572">
    <property type="entry name" value="PROTEIN BAX"/>
    <property type="match status" value="1"/>
</dbReference>
<evidence type="ECO:0000259" key="2">
    <source>
        <dbReference type="Pfam" id="PF01832"/>
    </source>
</evidence>
<name>A0AA37RWY6_9GAMM</name>
<dbReference type="InterPro" id="IPR053195">
    <property type="entry name" value="Bax-like"/>
</dbReference>